<sequence>MGSPTEPVLSTTNTTNPGYTPAHTSDRSLEITYDIPHLPPSLTLIPILFCVHIFARSMKIKRPESPTSYTHTTKTLNPSVSDGHNKICSTHKSLVRDSNHAPFLQLTLQLPQ</sequence>
<accession>A0A8T0I6B0</accession>
<dbReference type="Proteomes" id="UP000822688">
    <property type="component" value="Chromosome 4"/>
</dbReference>
<evidence type="ECO:0000313" key="2">
    <source>
        <dbReference type="EMBL" id="KAG0578992.1"/>
    </source>
</evidence>
<name>A0A8T0I6B0_CERPU</name>
<feature type="region of interest" description="Disordered" evidence="1">
    <location>
        <begin position="1"/>
        <end position="23"/>
    </location>
</feature>
<evidence type="ECO:0000313" key="3">
    <source>
        <dbReference type="Proteomes" id="UP000822688"/>
    </source>
</evidence>
<reference evidence="2" key="1">
    <citation type="submission" date="2020-06" db="EMBL/GenBank/DDBJ databases">
        <title>WGS assembly of Ceratodon purpureus strain R40.</title>
        <authorList>
            <person name="Carey S.B."/>
            <person name="Jenkins J."/>
            <person name="Shu S."/>
            <person name="Lovell J.T."/>
            <person name="Sreedasyam A."/>
            <person name="Maumus F."/>
            <person name="Tiley G.P."/>
            <person name="Fernandez-Pozo N."/>
            <person name="Barry K."/>
            <person name="Chen C."/>
            <person name="Wang M."/>
            <person name="Lipzen A."/>
            <person name="Daum C."/>
            <person name="Saski C.A."/>
            <person name="Payton A.C."/>
            <person name="Mcbreen J.C."/>
            <person name="Conrad R.E."/>
            <person name="Kollar L.M."/>
            <person name="Olsson S."/>
            <person name="Huttunen S."/>
            <person name="Landis J.B."/>
            <person name="Wickett N.J."/>
            <person name="Johnson M.G."/>
            <person name="Rensing S.A."/>
            <person name="Grimwood J."/>
            <person name="Schmutz J."/>
            <person name="Mcdaniel S.F."/>
        </authorList>
    </citation>
    <scope>NUCLEOTIDE SEQUENCE</scope>
    <source>
        <strain evidence="2">R40</strain>
    </source>
</reference>
<dbReference type="EMBL" id="CM026424">
    <property type="protein sequence ID" value="KAG0578992.1"/>
    <property type="molecule type" value="Genomic_DNA"/>
</dbReference>
<protein>
    <submittedName>
        <fullName evidence="2">Uncharacterized protein</fullName>
    </submittedName>
</protein>
<proteinExistence type="predicted"/>
<comment type="caution">
    <text evidence="2">The sequence shown here is derived from an EMBL/GenBank/DDBJ whole genome shotgun (WGS) entry which is preliminary data.</text>
</comment>
<dbReference type="AlphaFoldDB" id="A0A8T0I6B0"/>
<gene>
    <name evidence="2" type="ORF">KC19_4G064700</name>
</gene>
<feature type="compositionally biased region" description="Polar residues" evidence="1">
    <location>
        <begin position="8"/>
        <end position="18"/>
    </location>
</feature>
<organism evidence="2 3">
    <name type="scientific">Ceratodon purpureus</name>
    <name type="common">Fire moss</name>
    <name type="synonym">Dicranum purpureum</name>
    <dbReference type="NCBI Taxonomy" id="3225"/>
    <lineage>
        <taxon>Eukaryota</taxon>
        <taxon>Viridiplantae</taxon>
        <taxon>Streptophyta</taxon>
        <taxon>Embryophyta</taxon>
        <taxon>Bryophyta</taxon>
        <taxon>Bryophytina</taxon>
        <taxon>Bryopsida</taxon>
        <taxon>Dicranidae</taxon>
        <taxon>Pseudoditrichales</taxon>
        <taxon>Ditrichaceae</taxon>
        <taxon>Ceratodon</taxon>
    </lineage>
</organism>
<evidence type="ECO:0000256" key="1">
    <source>
        <dbReference type="SAM" id="MobiDB-lite"/>
    </source>
</evidence>
<keyword evidence="3" id="KW-1185">Reference proteome</keyword>